<dbReference type="AlphaFoldDB" id="A0A4U7B0D7"/>
<evidence type="ECO:0000313" key="2">
    <source>
        <dbReference type="Proteomes" id="UP000308133"/>
    </source>
</evidence>
<organism evidence="1 2">
    <name type="scientific">Elsinoe australis</name>
    <dbReference type="NCBI Taxonomy" id="40998"/>
    <lineage>
        <taxon>Eukaryota</taxon>
        <taxon>Fungi</taxon>
        <taxon>Dikarya</taxon>
        <taxon>Ascomycota</taxon>
        <taxon>Pezizomycotina</taxon>
        <taxon>Dothideomycetes</taxon>
        <taxon>Dothideomycetidae</taxon>
        <taxon>Myriangiales</taxon>
        <taxon>Elsinoaceae</taxon>
        <taxon>Elsinoe</taxon>
    </lineage>
</organism>
<dbReference type="EMBL" id="PTQR01000086">
    <property type="protein sequence ID" value="TKX20777.1"/>
    <property type="molecule type" value="Genomic_DNA"/>
</dbReference>
<evidence type="ECO:0000313" key="1">
    <source>
        <dbReference type="EMBL" id="TKX20777.1"/>
    </source>
</evidence>
<dbReference type="Proteomes" id="UP000308133">
    <property type="component" value="Unassembled WGS sequence"/>
</dbReference>
<reference evidence="1 2" key="1">
    <citation type="submission" date="2018-02" db="EMBL/GenBank/DDBJ databases">
        <title>Draft genome sequences of Elsinoe sp., causing black scab on jojoba.</title>
        <authorList>
            <person name="Stodart B."/>
            <person name="Jeffress S."/>
            <person name="Ash G."/>
            <person name="Arun Chinnappa K."/>
        </authorList>
    </citation>
    <scope>NUCLEOTIDE SEQUENCE [LARGE SCALE GENOMIC DNA]</scope>
    <source>
        <strain evidence="1 2">Hillstone_2</strain>
    </source>
</reference>
<name>A0A4U7B0D7_9PEZI</name>
<comment type="caution">
    <text evidence="1">The sequence shown here is derived from an EMBL/GenBank/DDBJ whole genome shotgun (WGS) entry which is preliminary data.</text>
</comment>
<gene>
    <name evidence="1" type="ORF">C1H76_7165</name>
</gene>
<accession>A0A4U7B0D7</accession>
<protein>
    <submittedName>
        <fullName evidence="1">Uncharacterized protein</fullName>
    </submittedName>
</protein>
<sequence length="214" mass="23214">MVLAVRVGLTTRGIYTGAQSIANEFAGITKRDNSTDALASTLIAMGPTAINALQPLIPKIDNVTLLHIGHGSPDVLDSIALNVGHLKTGVQVRHVTNGTHGFAQVHTNSTGSFDHSKRETYSFSQSVAGLKFSYSKGCGNNDYYDNGDEGQGMRNVLYNFAYWSAYTQTADKYIMEFYNPGNLNRLYAVGTMIAEASGFGNNYEGFPYETDRGC</sequence>
<proteinExistence type="predicted"/>